<dbReference type="Proteomes" id="UP000328092">
    <property type="component" value="Unassembled WGS sequence"/>
</dbReference>
<dbReference type="AlphaFoldDB" id="A0A508TDD8"/>
<organism evidence="1 2">
    <name type="scientific">Bradyrhizobium ivorense</name>
    <dbReference type="NCBI Taxonomy" id="2511166"/>
    <lineage>
        <taxon>Bacteria</taxon>
        <taxon>Pseudomonadati</taxon>
        <taxon>Pseudomonadota</taxon>
        <taxon>Alphaproteobacteria</taxon>
        <taxon>Hyphomicrobiales</taxon>
        <taxon>Nitrobacteraceae</taxon>
        <taxon>Bradyrhizobium</taxon>
    </lineage>
</organism>
<gene>
    <name evidence="1" type="ORF">CI1B_46630</name>
</gene>
<name>A0A508TDD8_9BRAD</name>
<sequence length="67" mass="7193">MKDVFCLAVLAAKVLCLMVFVTVVKPDGSIGAIRTSTETVHCRVERPGSRECNLKIFAAASQADARP</sequence>
<reference evidence="1" key="1">
    <citation type="submission" date="2019-02" db="EMBL/GenBank/DDBJ databases">
        <authorList>
            <person name="Pothier F.J."/>
        </authorList>
    </citation>
    <scope>NUCLEOTIDE SEQUENCE</scope>
    <source>
        <strain evidence="1">CI-1B</strain>
    </source>
</reference>
<keyword evidence="2" id="KW-1185">Reference proteome</keyword>
<dbReference type="EMBL" id="CAADFC020000016">
    <property type="protein sequence ID" value="VIO73033.1"/>
    <property type="molecule type" value="Genomic_DNA"/>
</dbReference>
<evidence type="ECO:0000313" key="2">
    <source>
        <dbReference type="Proteomes" id="UP000328092"/>
    </source>
</evidence>
<comment type="caution">
    <text evidence="1">The sequence shown here is derived from an EMBL/GenBank/DDBJ whole genome shotgun (WGS) entry which is preliminary data.</text>
</comment>
<evidence type="ECO:0000313" key="1">
    <source>
        <dbReference type="EMBL" id="VIO73033.1"/>
    </source>
</evidence>
<proteinExistence type="predicted"/>
<accession>A0A508TDD8</accession>
<protein>
    <submittedName>
        <fullName evidence="1">Uncharacterized protein</fullName>
    </submittedName>
</protein>